<feature type="region of interest" description="Disordered" evidence="5">
    <location>
        <begin position="302"/>
        <end position="343"/>
    </location>
</feature>
<feature type="compositionally biased region" description="Low complexity" evidence="5">
    <location>
        <begin position="1034"/>
        <end position="1043"/>
    </location>
</feature>
<comment type="caution">
    <text evidence="7">The sequence shown here is derived from an EMBL/GenBank/DDBJ whole genome shotgun (WGS) entry which is preliminary data.</text>
</comment>
<evidence type="ECO:0000256" key="2">
    <source>
        <dbReference type="ARBA" id="ARBA00022692"/>
    </source>
</evidence>
<keyword evidence="3 6" id="KW-1133">Transmembrane helix</keyword>
<feature type="region of interest" description="Disordered" evidence="5">
    <location>
        <begin position="513"/>
        <end position="601"/>
    </location>
</feature>
<feature type="compositionally biased region" description="Polar residues" evidence="5">
    <location>
        <begin position="987"/>
        <end position="999"/>
    </location>
</feature>
<feature type="region of interest" description="Disordered" evidence="5">
    <location>
        <begin position="1"/>
        <end position="268"/>
    </location>
</feature>
<evidence type="ECO:0000256" key="6">
    <source>
        <dbReference type="SAM" id="Phobius"/>
    </source>
</evidence>
<reference evidence="7 8" key="1">
    <citation type="submission" date="2024-02" db="EMBL/GenBank/DDBJ databases">
        <title>Chromosome-scale genome assembly of the rough periwinkle Littorina saxatilis.</title>
        <authorList>
            <person name="De Jode A."/>
            <person name="Faria R."/>
            <person name="Formenti G."/>
            <person name="Sims Y."/>
            <person name="Smith T.P."/>
            <person name="Tracey A."/>
            <person name="Wood J.M.D."/>
            <person name="Zagrodzka Z.B."/>
            <person name="Johannesson K."/>
            <person name="Butlin R.K."/>
            <person name="Leder E.H."/>
        </authorList>
    </citation>
    <scope>NUCLEOTIDE SEQUENCE [LARGE SCALE GENOMIC DNA]</scope>
    <source>
        <strain evidence="7">Snail1</strain>
        <tissue evidence="7">Muscle</tissue>
    </source>
</reference>
<feature type="region of interest" description="Disordered" evidence="5">
    <location>
        <begin position="1149"/>
        <end position="1172"/>
    </location>
</feature>
<comment type="subcellular location">
    <subcellularLocation>
        <location evidence="1">Membrane</location>
        <topology evidence="1">Multi-pass membrane protein</topology>
    </subcellularLocation>
</comment>
<feature type="compositionally biased region" description="Basic residues" evidence="5">
    <location>
        <begin position="863"/>
        <end position="877"/>
    </location>
</feature>
<feature type="compositionally biased region" description="Basic and acidic residues" evidence="5">
    <location>
        <begin position="141"/>
        <end position="157"/>
    </location>
</feature>
<feature type="compositionally biased region" description="Basic and acidic residues" evidence="5">
    <location>
        <begin position="202"/>
        <end position="214"/>
    </location>
</feature>
<feature type="compositionally biased region" description="Basic and acidic residues" evidence="5">
    <location>
        <begin position="694"/>
        <end position="704"/>
    </location>
</feature>
<accession>A0AAN9FWE7</accession>
<dbReference type="GO" id="GO:0015271">
    <property type="term" value="F:outward rectifier potassium channel activity"/>
    <property type="evidence" value="ECO:0007669"/>
    <property type="project" value="TreeGrafter"/>
</dbReference>
<feature type="compositionally biased region" description="Polar residues" evidence="5">
    <location>
        <begin position="584"/>
        <end position="601"/>
    </location>
</feature>
<feature type="compositionally biased region" description="Basic and acidic residues" evidence="5">
    <location>
        <begin position="313"/>
        <end position="343"/>
    </location>
</feature>
<keyword evidence="2 6" id="KW-0812">Transmembrane</keyword>
<feature type="transmembrane region" description="Helical" evidence="6">
    <location>
        <begin position="1188"/>
        <end position="1213"/>
    </location>
</feature>
<evidence type="ECO:0000256" key="5">
    <source>
        <dbReference type="SAM" id="MobiDB-lite"/>
    </source>
</evidence>
<sequence>MEEITVETRASSEALAAAENSAVPEQEDSKKGGKASRKKEESRKKDKKKAAKKAKKAAAKHSKDKGALRDADTSPNRLTSSQTDHRDDVDDLQTGGGSGGDLGNNASVPSGNQDGVCNDPARMVHEHPSQRGASASAAIDPSRRDSGIEDESPRHDAAATNNDGRLRGGQDQAEGEAAPRRSKSRSRSGSRRRFGLFRRRGRSEGRGDRSKSETDISGVAEGGDAGKEDTTSPREMKARNANSLDRGKGRYSSASAGRNRENSARLTASLERDAYRRYDPTIQPRTRLQHMTVKDAVSEYRHRHNTPATKMSSAERRREGHQRTRSVSDTDVSHLDGGHDDAGGYYHLDPHEATLVKAVATLPRHSRAVRETALLDDADDLPGGRHHPGSGAGGGDSSVQERRNLGEQILDICRTISQGRDIDSGVDGARGEGCDSNSNSNAGANRLGPADDIPRNTSTVIFINPNDIVTDPSDNLPLPSPGPRPNEKSAAAQAALKPSEQFMELRKAVPLFSHSTAARERRISQSGDTSPAPSDRRTSQSRDSFKSQIMPRNVSPAQASSKDASSVTPTNIPTPKAKDLVNPPSVSCATSPTITVNQDQVMSDSGIMDTSMTMNASMISSTDSGKRSSDQGFSSEPRESDTESEGDTSGFSTPPEELDSPRGSNHSSLSPTVFVNTISNRLEVPRSKAPYKRSVSDGVRKVDNVEALPRSSSVDRNDSFKSDSVLVTGKQKPPPSSSPSDLQGALLYQHKKGDLRASNEGSESSAKQETVEQKTVPVMGTSVQQKYRRTFSPVRNRGRAQSQESVNASVEPSKDANTAFAVTKSSKRLESFLTPEPALTTDSPKEGEKRETQGEAKAERGREPKRRRGILSHRSFRRKSEKENKEPESHVKAEPKSEPQQEEQNVRDDSPEGTSGRLAFQDKSIQTSETLLNELIKKSKKRKVSLFSSSGKKSKRDRTPTAVAEIPADVPPPKYEEQRPVVREPDIQSSSVQGSQNVPLNRDRDVVDSGLARLGEREPEAVPLVGHAEEEPVTEQQQQQQPEENADAAKKKPAKSKGTSLRAIVALKQKLARNRKKKEEKVKKEEENKVEDDLPSDTFITIENELNLSKLAEIKETDILDDEIFEPDYGMPLPKKQLRFEPIASDEAIQSEEPLPPLPRSSRRLTARRSSTRGRERRKKCIHCCKQFVAFLFSHIGLISLVVGYTIMGGFIFKALESPFERAVKFNITKNRTAMQDRIISLATGFQLNEVTRDNLTKELDKELKKYQAFIHKHTTENNWDGNEYLEGSSGVQVEQWSFASALLYAITVMTTIGEYWVVCV</sequence>
<feature type="compositionally biased region" description="Basic and acidic residues" evidence="5">
    <location>
        <begin position="534"/>
        <end position="545"/>
    </location>
</feature>
<evidence type="ECO:0000313" key="7">
    <source>
        <dbReference type="EMBL" id="KAK7087873.1"/>
    </source>
</evidence>
<dbReference type="EMBL" id="JBAMIC010004070">
    <property type="protein sequence ID" value="KAK7087873.1"/>
    <property type="molecule type" value="Genomic_DNA"/>
</dbReference>
<feature type="compositionally biased region" description="Basic and acidic residues" evidence="5">
    <location>
        <begin position="878"/>
        <end position="910"/>
    </location>
</feature>
<feature type="compositionally biased region" description="Basic residues" evidence="5">
    <location>
        <begin position="1161"/>
        <end position="1172"/>
    </location>
</feature>
<feature type="compositionally biased region" description="Basic and acidic residues" evidence="5">
    <location>
        <begin position="974"/>
        <end position="986"/>
    </location>
</feature>
<name>A0AAN9FWE7_9CAEN</name>
<dbReference type="GO" id="GO:0005886">
    <property type="term" value="C:plasma membrane"/>
    <property type="evidence" value="ECO:0007669"/>
    <property type="project" value="TreeGrafter"/>
</dbReference>
<dbReference type="PANTHER" id="PTHR11003">
    <property type="entry name" value="POTASSIUM CHANNEL, SUBFAMILY K"/>
    <property type="match status" value="1"/>
</dbReference>
<feature type="compositionally biased region" description="Polar residues" evidence="5">
    <location>
        <begin position="104"/>
        <end position="115"/>
    </location>
</feature>
<feature type="compositionally biased region" description="Basic residues" evidence="5">
    <location>
        <begin position="45"/>
        <end position="63"/>
    </location>
</feature>
<proteinExistence type="predicted"/>
<evidence type="ECO:0000313" key="8">
    <source>
        <dbReference type="Proteomes" id="UP001374579"/>
    </source>
</evidence>
<feature type="region of interest" description="Disordered" evidence="5">
    <location>
        <begin position="374"/>
        <end position="399"/>
    </location>
</feature>
<dbReference type="GO" id="GO:0022841">
    <property type="term" value="F:potassium ion leak channel activity"/>
    <property type="evidence" value="ECO:0007669"/>
    <property type="project" value="TreeGrafter"/>
</dbReference>
<keyword evidence="4 6" id="KW-0472">Membrane</keyword>
<protein>
    <submittedName>
        <fullName evidence="7">Uncharacterized protein</fullName>
    </submittedName>
</protein>
<dbReference type="GO" id="GO:0030322">
    <property type="term" value="P:stabilization of membrane potential"/>
    <property type="evidence" value="ECO:0007669"/>
    <property type="project" value="TreeGrafter"/>
</dbReference>
<feature type="compositionally biased region" description="Polar residues" evidence="5">
    <location>
        <begin position="73"/>
        <end position="82"/>
    </location>
</feature>
<feature type="compositionally biased region" description="Polar residues" evidence="5">
    <location>
        <begin position="662"/>
        <end position="672"/>
    </location>
</feature>
<dbReference type="PANTHER" id="PTHR11003:SF334">
    <property type="entry name" value="FI03418P"/>
    <property type="match status" value="1"/>
</dbReference>
<evidence type="ECO:0000256" key="4">
    <source>
        <dbReference type="ARBA" id="ARBA00023136"/>
    </source>
</evidence>
<feature type="compositionally biased region" description="Basic and acidic residues" evidence="5">
    <location>
        <begin position="843"/>
        <end position="862"/>
    </location>
</feature>
<feature type="compositionally biased region" description="Basic and acidic residues" evidence="5">
    <location>
        <begin position="224"/>
        <end position="238"/>
    </location>
</feature>
<evidence type="ECO:0000256" key="1">
    <source>
        <dbReference type="ARBA" id="ARBA00004141"/>
    </source>
</evidence>
<organism evidence="7 8">
    <name type="scientific">Littorina saxatilis</name>
    <dbReference type="NCBI Taxonomy" id="31220"/>
    <lineage>
        <taxon>Eukaryota</taxon>
        <taxon>Metazoa</taxon>
        <taxon>Spiralia</taxon>
        <taxon>Lophotrochozoa</taxon>
        <taxon>Mollusca</taxon>
        <taxon>Gastropoda</taxon>
        <taxon>Caenogastropoda</taxon>
        <taxon>Littorinimorpha</taxon>
        <taxon>Littorinoidea</taxon>
        <taxon>Littorinidae</taxon>
        <taxon>Littorina</taxon>
    </lineage>
</organism>
<dbReference type="SUPFAM" id="SSF81324">
    <property type="entry name" value="Voltage-gated potassium channels"/>
    <property type="match status" value="1"/>
</dbReference>
<dbReference type="InterPro" id="IPR003280">
    <property type="entry name" value="2pore_dom_K_chnl"/>
</dbReference>
<feature type="region of interest" description="Disordered" evidence="5">
    <location>
        <begin position="420"/>
        <end position="495"/>
    </location>
</feature>
<evidence type="ECO:0000256" key="3">
    <source>
        <dbReference type="ARBA" id="ARBA00022989"/>
    </source>
</evidence>
<feature type="compositionally biased region" description="Low complexity" evidence="5">
    <location>
        <begin position="11"/>
        <end position="22"/>
    </location>
</feature>
<gene>
    <name evidence="7" type="ORF">V1264_021869</name>
</gene>
<feature type="compositionally biased region" description="Polar residues" evidence="5">
    <location>
        <begin position="759"/>
        <end position="768"/>
    </location>
</feature>
<feature type="region of interest" description="Disordered" evidence="5">
    <location>
        <begin position="684"/>
        <end position="1090"/>
    </location>
</feature>
<keyword evidence="8" id="KW-1185">Reference proteome</keyword>
<feature type="compositionally biased region" description="Polar residues" evidence="5">
    <location>
        <begin position="555"/>
        <end position="573"/>
    </location>
</feature>
<feature type="compositionally biased region" description="Polar residues" evidence="5">
    <location>
        <begin position="799"/>
        <end position="810"/>
    </location>
</feature>
<dbReference type="Proteomes" id="UP001374579">
    <property type="component" value="Unassembled WGS sequence"/>
</dbReference>
<feature type="compositionally biased region" description="Basic residues" evidence="5">
    <location>
        <begin position="180"/>
        <end position="201"/>
    </location>
</feature>
<dbReference type="Gene3D" id="1.10.287.70">
    <property type="match status" value="1"/>
</dbReference>
<feature type="region of interest" description="Disordered" evidence="5">
    <location>
        <begin position="618"/>
        <end position="672"/>
    </location>
</feature>
<feature type="compositionally biased region" description="Basic and acidic residues" evidence="5">
    <location>
        <begin position="1077"/>
        <end position="1087"/>
    </location>
</feature>